<dbReference type="PRINTS" id="PR00237">
    <property type="entry name" value="GPCRRHODOPSN"/>
</dbReference>
<keyword evidence="3 9" id="KW-0812">Transmembrane</keyword>
<feature type="transmembrane region" description="Helical" evidence="10">
    <location>
        <begin position="34"/>
        <end position="59"/>
    </location>
</feature>
<evidence type="ECO:0000256" key="2">
    <source>
        <dbReference type="ARBA" id="ARBA00010663"/>
    </source>
</evidence>
<dbReference type="RefSeq" id="XP_015267830.1">
    <property type="nucleotide sequence ID" value="XM_015412344.1"/>
</dbReference>
<evidence type="ECO:0000313" key="13">
    <source>
        <dbReference type="RefSeq" id="XP_015267830.1"/>
    </source>
</evidence>
<evidence type="ECO:0000256" key="4">
    <source>
        <dbReference type="ARBA" id="ARBA00022989"/>
    </source>
</evidence>
<dbReference type="InterPro" id="IPR000611">
    <property type="entry name" value="NPY_rcpt"/>
</dbReference>
<keyword evidence="4 10" id="KW-1133">Transmembrane helix</keyword>
<dbReference type="SUPFAM" id="SSF81321">
    <property type="entry name" value="Family A G protein-coupled receptor-like"/>
    <property type="match status" value="1"/>
</dbReference>
<sequence>MNRTVAFSTVILPQRNWSLPYHLLRCQNTTDLTIFLATSYSLETVLGILGNTCLMGILARQKEKATATNVLITNLIASELLMCIFCLPFTVVTILLNYWVFGAAMCKMTNFIQCTSMTVSILSLVLIAVERHQLILNPTGWRPGFSQAYQGIAATWIFASLLSLPFVTNSTLRVGAFKWYAGIVDTYADKAICTCLWSSEEYRLAYATVLMLLQYCVPLAAILVCYLRIYLRLQKRKGMFEKSEPSRRTIHLTHINLLLAVMVAAFAICWLPLHVFNGINDWDYKLISHCLHDLIFSLCHLTGMASACVNPIIYGFLNKNFKKEVKALLLSCRRRPSEQEYEHLPLPTVQTEASRASLKLSGQQDPI</sequence>
<evidence type="ECO:0000256" key="1">
    <source>
        <dbReference type="ARBA" id="ARBA00004141"/>
    </source>
</evidence>
<dbReference type="Pfam" id="PF00001">
    <property type="entry name" value="7tm_1"/>
    <property type="match status" value="1"/>
</dbReference>
<dbReference type="PROSITE" id="PS50262">
    <property type="entry name" value="G_PROTEIN_RECEP_F1_2"/>
    <property type="match status" value="1"/>
</dbReference>
<keyword evidence="6 10" id="KW-0472">Membrane</keyword>
<dbReference type="PRINTS" id="PR01015">
    <property type="entry name" value="NRPEPTIDEY4R"/>
</dbReference>
<evidence type="ECO:0000256" key="7">
    <source>
        <dbReference type="ARBA" id="ARBA00023170"/>
    </source>
</evidence>
<evidence type="ECO:0000259" key="11">
    <source>
        <dbReference type="PROSITE" id="PS50262"/>
    </source>
</evidence>
<dbReference type="PROSITE" id="PS00237">
    <property type="entry name" value="G_PROTEIN_RECEP_F1_1"/>
    <property type="match status" value="1"/>
</dbReference>
<reference evidence="13 14" key="1">
    <citation type="submission" date="2025-05" db="UniProtKB">
        <authorList>
            <consortium name="RefSeq"/>
        </authorList>
    </citation>
    <scope>IDENTIFICATION</scope>
</reference>
<dbReference type="InterPro" id="IPR017452">
    <property type="entry name" value="GPCR_Rhodpsn_7TM"/>
</dbReference>
<name>A0ABM1K293_GEKJA</name>
<dbReference type="PANTHER" id="PTHR24235">
    <property type="entry name" value="NEUROPEPTIDE Y RECEPTOR"/>
    <property type="match status" value="1"/>
</dbReference>
<protein>
    <submittedName>
        <fullName evidence="13 14">Neuropeptide Y receptor type 4-like</fullName>
    </submittedName>
</protein>
<accession>A0ABM1K293</accession>
<keyword evidence="8 9" id="KW-0807">Transducer</keyword>
<evidence type="ECO:0000256" key="3">
    <source>
        <dbReference type="ARBA" id="ARBA00022692"/>
    </source>
</evidence>
<evidence type="ECO:0000256" key="10">
    <source>
        <dbReference type="SAM" id="Phobius"/>
    </source>
</evidence>
<comment type="subcellular location">
    <subcellularLocation>
        <location evidence="1">Membrane</location>
        <topology evidence="1">Multi-pass membrane protein</topology>
    </subcellularLocation>
</comment>
<dbReference type="RefSeq" id="XP_015284158.1">
    <property type="nucleotide sequence ID" value="XM_015428672.1"/>
</dbReference>
<dbReference type="GeneID" id="107125226"/>
<feature type="domain" description="G-protein coupled receptors family 1 profile" evidence="11">
    <location>
        <begin position="50"/>
        <end position="314"/>
    </location>
</feature>
<feature type="transmembrane region" description="Helical" evidence="10">
    <location>
        <begin position="149"/>
        <end position="167"/>
    </location>
</feature>
<proteinExistence type="inferred from homology"/>
<gene>
    <name evidence="13" type="primary">LOC107111376</name>
    <name evidence="14" type="synonym">LOC107125226</name>
</gene>
<feature type="transmembrane region" description="Helical" evidence="10">
    <location>
        <begin position="110"/>
        <end position="129"/>
    </location>
</feature>
<comment type="similarity">
    <text evidence="2 9">Belongs to the G-protein coupled receptor 1 family.</text>
</comment>
<dbReference type="GeneID" id="107111376"/>
<dbReference type="Proteomes" id="UP000694871">
    <property type="component" value="Unplaced"/>
</dbReference>
<feature type="transmembrane region" description="Helical" evidence="10">
    <location>
        <begin position="204"/>
        <end position="231"/>
    </location>
</feature>
<organism evidence="12 13">
    <name type="scientific">Gekko japonicus</name>
    <name type="common">Schlegel's Japanese gecko</name>
    <dbReference type="NCBI Taxonomy" id="146911"/>
    <lineage>
        <taxon>Eukaryota</taxon>
        <taxon>Metazoa</taxon>
        <taxon>Chordata</taxon>
        <taxon>Craniata</taxon>
        <taxon>Vertebrata</taxon>
        <taxon>Euteleostomi</taxon>
        <taxon>Lepidosauria</taxon>
        <taxon>Squamata</taxon>
        <taxon>Bifurcata</taxon>
        <taxon>Gekkota</taxon>
        <taxon>Gekkonidae</taxon>
        <taxon>Gekkoninae</taxon>
        <taxon>Gekko</taxon>
    </lineage>
</organism>
<evidence type="ECO:0000256" key="9">
    <source>
        <dbReference type="RuleBase" id="RU000688"/>
    </source>
</evidence>
<evidence type="ECO:0000256" key="8">
    <source>
        <dbReference type="ARBA" id="ARBA00023224"/>
    </source>
</evidence>
<evidence type="ECO:0000256" key="6">
    <source>
        <dbReference type="ARBA" id="ARBA00023136"/>
    </source>
</evidence>
<feature type="transmembrane region" description="Helical" evidence="10">
    <location>
        <begin position="71"/>
        <end position="98"/>
    </location>
</feature>
<dbReference type="InterPro" id="IPR001933">
    <property type="entry name" value="NPY4_rcpt"/>
</dbReference>
<keyword evidence="7 9" id="KW-0675">Receptor</keyword>
<feature type="transmembrane region" description="Helical" evidence="10">
    <location>
        <begin position="294"/>
        <end position="317"/>
    </location>
</feature>
<feature type="transmembrane region" description="Helical" evidence="10">
    <location>
        <begin position="252"/>
        <end position="274"/>
    </location>
</feature>
<keyword evidence="12" id="KW-1185">Reference proteome</keyword>
<evidence type="ECO:0000313" key="12">
    <source>
        <dbReference type="Proteomes" id="UP000694871"/>
    </source>
</evidence>
<dbReference type="PANTHER" id="PTHR24235:SF25">
    <property type="entry name" value="NEUROPEPTIDE Y RECEPTOR TYPE 4-RELATED"/>
    <property type="match status" value="1"/>
</dbReference>
<evidence type="ECO:0000313" key="14">
    <source>
        <dbReference type="RefSeq" id="XP_015284158.1"/>
    </source>
</evidence>
<dbReference type="Gene3D" id="1.20.1070.10">
    <property type="entry name" value="Rhodopsin 7-helix transmembrane proteins"/>
    <property type="match status" value="1"/>
</dbReference>
<evidence type="ECO:0000256" key="5">
    <source>
        <dbReference type="ARBA" id="ARBA00023040"/>
    </source>
</evidence>
<dbReference type="PRINTS" id="PR01012">
    <property type="entry name" value="NRPEPTIDEYR"/>
</dbReference>
<dbReference type="InterPro" id="IPR000276">
    <property type="entry name" value="GPCR_Rhodpsn"/>
</dbReference>
<keyword evidence="5 9" id="KW-0297">G-protein coupled receptor</keyword>